<name>A0A818NF02_9BILA</name>
<evidence type="ECO:0000313" key="3">
    <source>
        <dbReference type="EMBL" id="CAF0892306.1"/>
    </source>
</evidence>
<proteinExistence type="predicted"/>
<evidence type="ECO:0000313" key="4">
    <source>
        <dbReference type="EMBL" id="CAF3517238.1"/>
    </source>
</evidence>
<evidence type="ECO:0000313" key="2">
    <source>
        <dbReference type="EMBL" id="CAF0778908.1"/>
    </source>
</evidence>
<evidence type="ECO:0000313" key="1">
    <source>
        <dbReference type="EMBL" id="CAF0777907.1"/>
    </source>
</evidence>
<dbReference type="EMBL" id="CAJNOT010000021">
    <property type="protein sequence ID" value="CAF0777907.1"/>
    <property type="molecule type" value="Genomic_DNA"/>
</dbReference>
<dbReference type="EMBL" id="CAJOBE010000246">
    <property type="protein sequence ID" value="CAF3604690.1"/>
    <property type="molecule type" value="Genomic_DNA"/>
</dbReference>
<evidence type="ECO:0000313" key="7">
    <source>
        <dbReference type="Proteomes" id="UP000663836"/>
    </source>
</evidence>
<dbReference type="AlphaFoldDB" id="A0A818NF02"/>
<dbReference type="EMBL" id="CAJOBD010000174">
    <property type="protein sequence ID" value="CAF3603718.1"/>
    <property type="molecule type" value="Genomic_DNA"/>
</dbReference>
<dbReference type="Proteomes" id="UP000663874">
    <property type="component" value="Unassembled WGS sequence"/>
</dbReference>
<sequence>MGLLLWIDSINATKVQNKDDNDDSTSVKILDNDQDDAMSLLDKRATEHNNQFRDAYTSIMLGKHRFGSRGVRLPAESILLGKRRLPVESILLGKRRLPVESILLGKRRLPVEAVLLGRRSLPDEDAVHSERR</sequence>
<evidence type="ECO:0000313" key="6">
    <source>
        <dbReference type="EMBL" id="CAF3604690.1"/>
    </source>
</evidence>
<dbReference type="EMBL" id="CAJNOU010000157">
    <property type="protein sequence ID" value="CAF0892306.1"/>
    <property type="molecule type" value="Genomic_DNA"/>
</dbReference>
<evidence type="ECO:0000313" key="5">
    <source>
        <dbReference type="EMBL" id="CAF3603718.1"/>
    </source>
</evidence>
<dbReference type="Proteomes" id="UP000663864">
    <property type="component" value="Unassembled WGS sequence"/>
</dbReference>
<dbReference type="Proteomes" id="UP000663889">
    <property type="component" value="Unassembled WGS sequence"/>
</dbReference>
<reference evidence="5" key="1">
    <citation type="submission" date="2021-02" db="EMBL/GenBank/DDBJ databases">
        <authorList>
            <person name="Nowell W R."/>
        </authorList>
    </citation>
    <scope>NUCLEOTIDE SEQUENCE</scope>
</reference>
<accession>A0A818NF02</accession>
<dbReference type="Proteomes" id="UP000663882">
    <property type="component" value="Unassembled WGS sequence"/>
</dbReference>
<dbReference type="EMBL" id="CAJNOO010000062">
    <property type="protein sequence ID" value="CAF0778908.1"/>
    <property type="molecule type" value="Genomic_DNA"/>
</dbReference>
<organism evidence="5 7">
    <name type="scientific">Rotaria sordida</name>
    <dbReference type="NCBI Taxonomy" id="392033"/>
    <lineage>
        <taxon>Eukaryota</taxon>
        <taxon>Metazoa</taxon>
        <taxon>Spiralia</taxon>
        <taxon>Gnathifera</taxon>
        <taxon>Rotifera</taxon>
        <taxon>Eurotatoria</taxon>
        <taxon>Bdelloidea</taxon>
        <taxon>Philodinida</taxon>
        <taxon>Philodinidae</taxon>
        <taxon>Rotaria</taxon>
    </lineage>
</organism>
<dbReference type="Proteomes" id="UP000663823">
    <property type="component" value="Unassembled WGS sequence"/>
</dbReference>
<dbReference type="OrthoDB" id="10030861at2759"/>
<dbReference type="EMBL" id="CAJOAX010000129">
    <property type="protein sequence ID" value="CAF3517238.1"/>
    <property type="molecule type" value="Genomic_DNA"/>
</dbReference>
<protein>
    <submittedName>
        <fullName evidence="5">Uncharacterized protein</fullName>
    </submittedName>
</protein>
<gene>
    <name evidence="6" type="ORF">FNK824_LOCUS3596</name>
    <name evidence="5" type="ORF">JBS370_LOCUS3926</name>
    <name evidence="4" type="ORF">OTI717_LOCUS2604</name>
    <name evidence="2" type="ORF">RFH988_LOCUS2781</name>
    <name evidence="3" type="ORF">SEV965_LOCUS5198</name>
    <name evidence="1" type="ORF">ZHD862_LOCUS1219</name>
</gene>
<dbReference type="Proteomes" id="UP000663836">
    <property type="component" value="Unassembled WGS sequence"/>
</dbReference>
<comment type="caution">
    <text evidence="5">The sequence shown here is derived from an EMBL/GenBank/DDBJ whole genome shotgun (WGS) entry which is preliminary data.</text>
</comment>